<evidence type="ECO:0000313" key="3">
    <source>
        <dbReference type="Proteomes" id="UP000636709"/>
    </source>
</evidence>
<dbReference type="EMBL" id="JACEFO010002101">
    <property type="protein sequence ID" value="KAF8684290.1"/>
    <property type="molecule type" value="Genomic_DNA"/>
</dbReference>
<name>A0A835B1Y0_9POAL</name>
<dbReference type="AlphaFoldDB" id="A0A835B1Y0"/>
<feature type="region of interest" description="Disordered" evidence="1">
    <location>
        <begin position="197"/>
        <end position="216"/>
    </location>
</feature>
<dbReference type="PANTHER" id="PTHR11654">
    <property type="entry name" value="OLIGOPEPTIDE TRANSPORTER-RELATED"/>
    <property type="match status" value="1"/>
</dbReference>
<keyword evidence="3" id="KW-1185">Reference proteome</keyword>
<proteinExistence type="predicted"/>
<gene>
    <name evidence="2" type="ORF">HU200_044372</name>
</gene>
<dbReference type="OrthoDB" id="8904098at2759"/>
<protein>
    <submittedName>
        <fullName evidence="2">Uncharacterized protein</fullName>
    </submittedName>
</protein>
<dbReference type="Proteomes" id="UP000636709">
    <property type="component" value="Unassembled WGS sequence"/>
</dbReference>
<dbReference type="Gene3D" id="1.20.1250.20">
    <property type="entry name" value="MFS general substrate transporter like domains"/>
    <property type="match status" value="1"/>
</dbReference>
<evidence type="ECO:0000313" key="2">
    <source>
        <dbReference type="EMBL" id="KAF8684290.1"/>
    </source>
</evidence>
<evidence type="ECO:0000256" key="1">
    <source>
        <dbReference type="SAM" id="MobiDB-lite"/>
    </source>
</evidence>
<sequence>MLPIWAHRDRITFSVLAQFSSTFLEKGRTMNTQVVGGFAIPAASLASFDAVSVIFWVPSPTTGSSSSSQAAHRQCPWPLGAAALRPGPFPLVMVMGRGGAGRDGGSLAMAQRRRRGGEVAMAMSHPVAGATVLSGGAPAWVACVGQTEFFYNEAPRSMRSLCSALALLHGGARELPELARGDGGGVADERGAASLGGYLTTSTTATSTASSGSSRR</sequence>
<reference evidence="2" key="1">
    <citation type="submission" date="2020-07" db="EMBL/GenBank/DDBJ databases">
        <title>Genome sequence and genetic diversity analysis of an under-domesticated orphan crop, white fonio (Digitaria exilis).</title>
        <authorList>
            <person name="Bennetzen J.L."/>
            <person name="Chen S."/>
            <person name="Ma X."/>
            <person name="Wang X."/>
            <person name="Yssel A.E.J."/>
            <person name="Chaluvadi S.R."/>
            <person name="Johnson M."/>
            <person name="Gangashetty P."/>
            <person name="Hamidou F."/>
            <person name="Sanogo M.D."/>
            <person name="Zwaenepoel A."/>
            <person name="Wallace J."/>
            <person name="Van De Peer Y."/>
            <person name="Van Deynze A."/>
        </authorList>
    </citation>
    <scope>NUCLEOTIDE SEQUENCE</scope>
    <source>
        <tissue evidence="2">Leaves</tissue>
    </source>
</reference>
<organism evidence="2 3">
    <name type="scientific">Digitaria exilis</name>
    <dbReference type="NCBI Taxonomy" id="1010633"/>
    <lineage>
        <taxon>Eukaryota</taxon>
        <taxon>Viridiplantae</taxon>
        <taxon>Streptophyta</taxon>
        <taxon>Embryophyta</taxon>
        <taxon>Tracheophyta</taxon>
        <taxon>Spermatophyta</taxon>
        <taxon>Magnoliopsida</taxon>
        <taxon>Liliopsida</taxon>
        <taxon>Poales</taxon>
        <taxon>Poaceae</taxon>
        <taxon>PACMAD clade</taxon>
        <taxon>Panicoideae</taxon>
        <taxon>Panicodae</taxon>
        <taxon>Paniceae</taxon>
        <taxon>Anthephorinae</taxon>
        <taxon>Digitaria</taxon>
    </lineage>
</organism>
<dbReference type="InterPro" id="IPR036259">
    <property type="entry name" value="MFS_trans_sf"/>
</dbReference>
<accession>A0A835B1Y0</accession>
<comment type="caution">
    <text evidence="2">The sequence shown here is derived from an EMBL/GenBank/DDBJ whole genome shotgun (WGS) entry which is preliminary data.</text>
</comment>